<reference evidence="8 9" key="1">
    <citation type="submission" date="2016-10" db="EMBL/GenBank/DDBJ databases">
        <authorList>
            <person name="de Groot N.N."/>
        </authorList>
    </citation>
    <scope>NUCLEOTIDE SEQUENCE [LARGE SCALE GENOMIC DNA]</scope>
    <source>
        <strain evidence="8 9">DSM 43941</strain>
    </source>
</reference>
<evidence type="ECO:0000313" key="8">
    <source>
        <dbReference type="EMBL" id="SDS45226.1"/>
    </source>
</evidence>
<dbReference type="InterPro" id="IPR050171">
    <property type="entry name" value="MFS_Transporters"/>
</dbReference>
<evidence type="ECO:0000256" key="7">
    <source>
        <dbReference type="SAM" id="Phobius"/>
    </source>
</evidence>
<feature type="transmembrane region" description="Helical" evidence="7">
    <location>
        <begin position="353"/>
        <end position="380"/>
    </location>
</feature>
<dbReference type="GO" id="GO:0005886">
    <property type="term" value="C:plasma membrane"/>
    <property type="evidence" value="ECO:0007669"/>
    <property type="project" value="UniProtKB-SubCell"/>
</dbReference>
<dbReference type="AlphaFoldDB" id="A0A1H1SBV4"/>
<dbReference type="Gene3D" id="1.20.1250.20">
    <property type="entry name" value="MFS general substrate transporter like domains"/>
    <property type="match status" value="1"/>
</dbReference>
<dbReference type="Pfam" id="PF07690">
    <property type="entry name" value="MFS_1"/>
    <property type="match status" value="1"/>
</dbReference>
<feature type="transmembrane region" description="Helical" evidence="7">
    <location>
        <begin position="12"/>
        <end position="34"/>
    </location>
</feature>
<feature type="transmembrane region" description="Helical" evidence="7">
    <location>
        <begin position="274"/>
        <end position="291"/>
    </location>
</feature>
<feature type="transmembrane region" description="Helical" evidence="7">
    <location>
        <begin position="94"/>
        <end position="115"/>
    </location>
</feature>
<dbReference type="InterPro" id="IPR011701">
    <property type="entry name" value="MFS"/>
</dbReference>
<evidence type="ECO:0000313" key="9">
    <source>
        <dbReference type="Proteomes" id="UP000198688"/>
    </source>
</evidence>
<dbReference type="PANTHER" id="PTHR23517:SF2">
    <property type="entry name" value="MULTIDRUG RESISTANCE PROTEIN MDTH"/>
    <property type="match status" value="1"/>
</dbReference>
<dbReference type="InterPro" id="IPR036259">
    <property type="entry name" value="MFS_trans_sf"/>
</dbReference>
<comment type="subcellular location">
    <subcellularLocation>
        <location evidence="1">Cell membrane</location>
        <topology evidence="1">Multi-pass membrane protein</topology>
    </subcellularLocation>
</comment>
<accession>A0A1H1SBV4</accession>
<evidence type="ECO:0000256" key="4">
    <source>
        <dbReference type="ARBA" id="ARBA00022692"/>
    </source>
</evidence>
<dbReference type="GO" id="GO:0022857">
    <property type="term" value="F:transmembrane transporter activity"/>
    <property type="evidence" value="ECO:0007669"/>
    <property type="project" value="InterPro"/>
</dbReference>
<dbReference type="STRING" id="113562.SAMN04489716_0816"/>
<evidence type="ECO:0000256" key="3">
    <source>
        <dbReference type="ARBA" id="ARBA00022475"/>
    </source>
</evidence>
<keyword evidence="3" id="KW-1003">Cell membrane</keyword>
<proteinExistence type="predicted"/>
<feature type="transmembrane region" description="Helical" evidence="7">
    <location>
        <begin position="235"/>
        <end position="254"/>
    </location>
</feature>
<organism evidence="8 9">
    <name type="scientific">Actinoplanes derwentensis</name>
    <dbReference type="NCBI Taxonomy" id="113562"/>
    <lineage>
        <taxon>Bacteria</taxon>
        <taxon>Bacillati</taxon>
        <taxon>Actinomycetota</taxon>
        <taxon>Actinomycetes</taxon>
        <taxon>Micromonosporales</taxon>
        <taxon>Micromonosporaceae</taxon>
        <taxon>Actinoplanes</taxon>
    </lineage>
</organism>
<evidence type="ECO:0000256" key="2">
    <source>
        <dbReference type="ARBA" id="ARBA00022448"/>
    </source>
</evidence>
<dbReference type="SUPFAM" id="SSF103473">
    <property type="entry name" value="MFS general substrate transporter"/>
    <property type="match status" value="1"/>
</dbReference>
<keyword evidence="4 7" id="KW-0812">Transmembrane</keyword>
<dbReference type="EMBL" id="LT629758">
    <property type="protein sequence ID" value="SDS45226.1"/>
    <property type="molecule type" value="Genomic_DNA"/>
</dbReference>
<keyword evidence="5 7" id="KW-1133">Transmembrane helix</keyword>
<sequence>MNITTTLTRAHLVSSIGEGAFLVTFALYFTQVVGLPATRFGLGVSLAWAAGFLAGVPLGHLADRIGPRRAAVLLATGTAVSVAALPYARGYPFFLLAVAAYAICQTGLTAARQALLARLVVPAARTRVRARLQSRINGGLAMGSAVGALALAVDSRAAYLTVLALDAVAFGVAALLLSRLPAGTAPEPGPGGGSVRTVLRDRPYLVLTLLNAVALLNMPLLSLVLPLWIARSTDAPAWMTSVVLAVNTLSVMLWQVRVAHRVTDVASAARSVRTAGVVMLVACLVFAVTGVHGDPWMIGTVLVVAALLQAFAEMLQSAGSWEISFGLAPDGRHGLYQGVYQSGIPLARILGPVALTGLILGYGAAGWLVLGLLIAAAAIATGPVTRWAARIDENRGVRNQLVMRE</sequence>
<keyword evidence="6 7" id="KW-0472">Membrane</keyword>
<feature type="transmembrane region" description="Helical" evidence="7">
    <location>
        <begin position="159"/>
        <end position="177"/>
    </location>
</feature>
<feature type="transmembrane region" description="Helical" evidence="7">
    <location>
        <begin position="136"/>
        <end position="153"/>
    </location>
</feature>
<evidence type="ECO:0000256" key="5">
    <source>
        <dbReference type="ARBA" id="ARBA00022989"/>
    </source>
</evidence>
<dbReference type="RefSeq" id="WP_231954120.1">
    <property type="nucleotide sequence ID" value="NZ_BOMJ01000009.1"/>
</dbReference>
<evidence type="ECO:0000256" key="1">
    <source>
        <dbReference type="ARBA" id="ARBA00004651"/>
    </source>
</evidence>
<dbReference type="Proteomes" id="UP000198688">
    <property type="component" value="Chromosome I"/>
</dbReference>
<keyword evidence="9" id="KW-1185">Reference proteome</keyword>
<keyword evidence="2" id="KW-0813">Transport</keyword>
<feature type="transmembrane region" description="Helical" evidence="7">
    <location>
        <begin position="204"/>
        <end position="229"/>
    </location>
</feature>
<name>A0A1H1SBV4_9ACTN</name>
<feature type="transmembrane region" description="Helical" evidence="7">
    <location>
        <begin position="40"/>
        <end position="58"/>
    </location>
</feature>
<feature type="transmembrane region" description="Helical" evidence="7">
    <location>
        <begin position="70"/>
        <end position="88"/>
    </location>
</feature>
<gene>
    <name evidence="8" type="ORF">SAMN04489716_0816</name>
</gene>
<dbReference type="PANTHER" id="PTHR23517">
    <property type="entry name" value="RESISTANCE PROTEIN MDTM, PUTATIVE-RELATED-RELATED"/>
    <property type="match status" value="1"/>
</dbReference>
<protein>
    <submittedName>
        <fullName evidence="8">Predicted arabinose efflux permease, MFS family</fullName>
    </submittedName>
</protein>
<evidence type="ECO:0000256" key="6">
    <source>
        <dbReference type="ARBA" id="ARBA00023136"/>
    </source>
</evidence>